<proteinExistence type="predicted"/>
<dbReference type="Gene3D" id="2.60.120.330">
    <property type="entry name" value="B-lactam Antibiotic, Isopenicillin N Synthase, Chain"/>
    <property type="match status" value="1"/>
</dbReference>
<feature type="region of interest" description="Disordered" evidence="1">
    <location>
        <begin position="62"/>
        <end position="102"/>
    </location>
</feature>
<dbReference type="Proteomes" id="UP001408356">
    <property type="component" value="Unassembled WGS sequence"/>
</dbReference>
<dbReference type="InterPro" id="IPR010856">
    <property type="entry name" value="Gig2-like"/>
</dbReference>
<dbReference type="InterPro" id="IPR027443">
    <property type="entry name" value="IPNS-like_sf"/>
</dbReference>
<dbReference type="Pfam" id="PF07350">
    <property type="entry name" value="Gig2-like"/>
    <property type="match status" value="1"/>
</dbReference>
<feature type="compositionally biased region" description="Low complexity" evidence="1">
    <location>
        <begin position="19"/>
        <end position="30"/>
    </location>
</feature>
<keyword evidence="3" id="KW-1185">Reference proteome</keyword>
<dbReference type="SUPFAM" id="SSF51197">
    <property type="entry name" value="Clavaminate synthase-like"/>
    <property type="match status" value="1"/>
</dbReference>
<reference evidence="2 3" key="1">
    <citation type="journal article" date="2024" name="J. Plant Pathol.">
        <title>Sequence and assembly of the genome of Seiridium unicorne, isolate CBS 538.82, causal agent of cypress canker disease.</title>
        <authorList>
            <person name="Scali E."/>
            <person name="Rocca G.D."/>
            <person name="Danti R."/>
            <person name="Garbelotto M."/>
            <person name="Barberini S."/>
            <person name="Baroncelli R."/>
            <person name="Emiliani G."/>
        </authorList>
    </citation>
    <scope>NUCLEOTIDE SEQUENCE [LARGE SCALE GENOMIC DNA]</scope>
    <source>
        <strain evidence="2 3">BM-138-508</strain>
    </source>
</reference>
<dbReference type="PANTHER" id="PTHR30613">
    <property type="entry name" value="UNCHARACTERIZED PROTEIN YBIU-RELATED"/>
    <property type="match status" value="1"/>
</dbReference>
<feature type="region of interest" description="Disordered" evidence="1">
    <location>
        <begin position="19"/>
        <end position="42"/>
    </location>
</feature>
<evidence type="ECO:0000313" key="3">
    <source>
        <dbReference type="Proteomes" id="UP001408356"/>
    </source>
</evidence>
<feature type="region of interest" description="Disordered" evidence="1">
    <location>
        <begin position="515"/>
        <end position="535"/>
    </location>
</feature>
<feature type="region of interest" description="Disordered" evidence="1">
    <location>
        <begin position="569"/>
        <end position="591"/>
    </location>
</feature>
<sequence>MSTAQVVAQRSAALPALATVASANTSSSMSKPPPAAPSAAITTTTTTAAAAATANAKIEKIQAQFATSRPKRVRSPGFAKDEREGRTPKQRQRSFTKTMEPPVLSFYGEKPVPLPSRFGHLKRRLVAGHEPALEASWARLLTALGHEIKHIEAGGTDLIPSIDFGDIDTPAKVARFSDKVKRYGIGVVRAVVAKPDAEAWVDETKKYLETKHEFKPPPAQDPTCFDFFWSPCQVRARAHPKVLSAQKFAMSIWETSDDDRLATRFPICYADRIRIDTNTTSDLNVGSGPNLEDSLPPATSTLIAQVDNGSLERWEVDGYGHSGCYDAIWKGEWEKYNPWDPTGRINATTDLYNGAGACSMFRMFQGILALTTVEPGMVRLLPSPKLSTAYFLLRPFFSAKTPPPENKSDSKAWAAYLDASNWRLEKEQSTIIHGAVPGHAQRVTDTWHPHLELNHSLVAPPALHPGDYIIWHPDQPYAFERPPPSLSMLVYTPAAPLTQTNALFLARQRKAFLRGHPGPDFDSTGSGLGSEAPHTGRLDEKDIAEVGGQEGLQAMGLAPWILDKSKVEESKMGTPAESKAGTPTGDGPDLPVNGFSNNNKSDGKISATEADVARIANMVLFPERFDFWMPSRVATPSIETGKGKEKEGKKQ</sequence>
<gene>
    <name evidence="2" type="ORF">SUNI508_12699</name>
</gene>
<evidence type="ECO:0000313" key="2">
    <source>
        <dbReference type="EMBL" id="KAK9425992.1"/>
    </source>
</evidence>
<accession>A0ABR2VGF3</accession>
<comment type="caution">
    <text evidence="2">The sequence shown here is derived from an EMBL/GenBank/DDBJ whole genome shotgun (WGS) entry which is preliminary data.</text>
</comment>
<name>A0ABR2VGF3_9PEZI</name>
<dbReference type="EMBL" id="JARVKF010000008">
    <property type="protein sequence ID" value="KAK9425992.1"/>
    <property type="molecule type" value="Genomic_DNA"/>
</dbReference>
<protein>
    <submittedName>
        <fullName evidence="2">DUF1479 domain protein</fullName>
    </submittedName>
</protein>
<organism evidence="2 3">
    <name type="scientific">Seiridium unicorne</name>
    <dbReference type="NCBI Taxonomy" id="138068"/>
    <lineage>
        <taxon>Eukaryota</taxon>
        <taxon>Fungi</taxon>
        <taxon>Dikarya</taxon>
        <taxon>Ascomycota</taxon>
        <taxon>Pezizomycotina</taxon>
        <taxon>Sordariomycetes</taxon>
        <taxon>Xylariomycetidae</taxon>
        <taxon>Amphisphaeriales</taxon>
        <taxon>Sporocadaceae</taxon>
        <taxon>Seiridium</taxon>
    </lineage>
</organism>
<feature type="region of interest" description="Disordered" evidence="1">
    <location>
        <begin position="632"/>
        <end position="651"/>
    </location>
</feature>
<dbReference type="PANTHER" id="PTHR30613:SF1">
    <property type="entry name" value="DUF1479 DOMAIN PROTEIN (AFU_ORTHOLOGUE AFUA_5G09280)"/>
    <property type="match status" value="1"/>
</dbReference>
<evidence type="ECO:0000256" key="1">
    <source>
        <dbReference type="SAM" id="MobiDB-lite"/>
    </source>
</evidence>
<feature type="compositionally biased region" description="Basic and acidic residues" evidence="1">
    <location>
        <begin position="641"/>
        <end position="651"/>
    </location>
</feature>